<dbReference type="NCBIfam" id="NF005155">
    <property type="entry name" value="PRK06635.1-4"/>
    <property type="match status" value="1"/>
</dbReference>
<keyword evidence="7" id="KW-0547">Nucleotide-binding</keyword>
<dbReference type="InterPro" id="IPR045865">
    <property type="entry name" value="ACT-like_dom_sf"/>
</dbReference>
<evidence type="ECO:0000256" key="13">
    <source>
        <dbReference type="RuleBase" id="RU004249"/>
    </source>
</evidence>
<keyword evidence="5 13" id="KW-0028">Amino-acid biosynthesis</keyword>
<dbReference type="InterPro" id="IPR005260">
    <property type="entry name" value="Asp_kin_monofn"/>
</dbReference>
<dbReference type="EC" id="2.7.2.4" evidence="12"/>
<dbReference type="CDD" id="cd04936">
    <property type="entry name" value="ACT_AKii-LysC-BS-like_2"/>
    <property type="match status" value="1"/>
</dbReference>
<dbReference type="InterPro" id="IPR041740">
    <property type="entry name" value="AKii-LysC-BS"/>
</dbReference>
<evidence type="ECO:0000313" key="15">
    <source>
        <dbReference type="EMBL" id="MCA6064718.1"/>
    </source>
</evidence>
<dbReference type="SUPFAM" id="SSF55021">
    <property type="entry name" value="ACT-like"/>
    <property type="match status" value="2"/>
</dbReference>
<dbReference type="PANTHER" id="PTHR21499:SF3">
    <property type="entry name" value="ASPARTOKINASE"/>
    <property type="match status" value="1"/>
</dbReference>
<evidence type="ECO:0000313" key="16">
    <source>
        <dbReference type="Proteomes" id="UP000714380"/>
    </source>
</evidence>
<evidence type="ECO:0000256" key="8">
    <source>
        <dbReference type="ARBA" id="ARBA00022777"/>
    </source>
</evidence>
<dbReference type="InterPro" id="IPR001048">
    <property type="entry name" value="Asp/Glu/Uridylate_kinase"/>
</dbReference>
<keyword evidence="9" id="KW-0067">ATP-binding</keyword>
<comment type="pathway">
    <text evidence="3 13">Amino-acid biosynthesis; L-threonine biosynthesis; L-threonine from L-aspartate: step 1/5.</text>
</comment>
<evidence type="ECO:0000256" key="3">
    <source>
        <dbReference type="ARBA" id="ARBA00005139"/>
    </source>
</evidence>
<evidence type="ECO:0000256" key="9">
    <source>
        <dbReference type="ARBA" id="ARBA00022840"/>
    </source>
</evidence>
<dbReference type="CDD" id="cd04261">
    <property type="entry name" value="AAK_AKii-LysC-BS"/>
    <property type="match status" value="1"/>
</dbReference>
<dbReference type="InterPro" id="IPR001341">
    <property type="entry name" value="Asp_kinase"/>
</dbReference>
<evidence type="ECO:0000259" key="14">
    <source>
        <dbReference type="PROSITE" id="PS51671"/>
    </source>
</evidence>
<reference evidence="15 16" key="1">
    <citation type="submission" date="2020-12" db="EMBL/GenBank/DDBJ databases">
        <title>Novel Thalassolituus-related marine hydrocarbonoclastic bacteria mediated algae-derived hydrocarbons mineralization in twilight zone of the northern South China Sea.</title>
        <authorList>
            <person name="Dong C."/>
        </authorList>
    </citation>
    <scope>NUCLEOTIDE SEQUENCE [LARGE SCALE GENOMIC DNA]</scope>
    <source>
        <strain evidence="15 16">IMCC1826</strain>
    </source>
</reference>
<evidence type="ECO:0000256" key="6">
    <source>
        <dbReference type="ARBA" id="ARBA00022679"/>
    </source>
</evidence>
<dbReference type="InterPro" id="IPR054352">
    <property type="entry name" value="ACT_Aspartokinase"/>
</dbReference>
<dbReference type="NCBIfam" id="NF005154">
    <property type="entry name" value="PRK06635.1-2"/>
    <property type="match status" value="1"/>
</dbReference>
<proteinExistence type="inferred from homology"/>
<dbReference type="Pfam" id="PF01842">
    <property type="entry name" value="ACT"/>
    <property type="match status" value="1"/>
</dbReference>
<dbReference type="Gene3D" id="3.30.2130.10">
    <property type="entry name" value="VC0802-like"/>
    <property type="match status" value="1"/>
</dbReference>
<dbReference type="CDD" id="cd04913">
    <property type="entry name" value="ACT_AKii-LysC-BS-like_1"/>
    <property type="match status" value="1"/>
</dbReference>
<comment type="pathway">
    <text evidence="1 13">Amino-acid biosynthesis; L-lysine biosynthesis via DAP pathway; (S)-tetrahydrodipicolinate from L-aspartate: step 1/4.</text>
</comment>
<dbReference type="Gene3D" id="3.40.1160.10">
    <property type="entry name" value="Acetylglutamate kinase-like"/>
    <property type="match status" value="1"/>
</dbReference>
<dbReference type="RefSeq" id="WP_225675966.1">
    <property type="nucleotide sequence ID" value="NZ_JAEDAH010000090.1"/>
</dbReference>
<dbReference type="NCBIfam" id="TIGR00657">
    <property type="entry name" value="asp_kinases"/>
    <property type="match status" value="1"/>
</dbReference>
<comment type="caution">
    <text evidence="15">The sequence shown here is derived from an EMBL/GenBank/DDBJ whole genome shotgun (WGS) entry which is preliminary data.</text>
</comment>
<name>A0ABS7ZUA7_9GAMM</name>
<gene>
    <name evidence="15" type="ORF">I9W95_13975</name>
</gene>
<dbReference type="Proteomes" id="UP000714380">
    <property type="component" value="Unassembled WGS sequence"/>
</dbReference>
<dbReference type="InterPro" id="IPR002912">
    <property type="entry name" value="ACT_dom"/>
</dbReference>
<dbReference type="PROSITE" id="PS51671">
    <property type="entry name" value="ACT"/>
    <property type="match status" value="1"/>
</dbReference>
<dbReference type="PIRSF" id="PIRSF000726">
    <property type="entry name" value="Asp_kin"/>
    <property type="match status" value="1"/>
</dbReference>
<evidence type="ECO:0000256" key="10">
    <source>
        <dbReference type="ARBA" id="ARBA00023154"/>
    </source>
</evidence>
<evidence type="ECO:0000256" key="2">
    <source>
        <dbReference type="ARBA" id="ARBA00004986"/>
    </source>
</evidence>
<keyword evidence="16" id="KW-1185">Reference proteome</keyword>
<dbReference type="PANTHER" id="PTHR21499">
    <property type="entry name" value="ASPARTATE KINASE"/>
    <property type="match status" value="1"/>
</dbReference>
<dbReference type="Pfam" id="PF00696">
    <property type="entry name" value="AA_kinase"/>
    <property type="match status" value="1"/>
</dbReference>
<evidence type="ECO:0000256" key="5">
    <source>
        <dbReference type="ARBA" id="ARBA00022605"/>
    </source>
</evidence>
<accession>A0ABS7ZUA7</accession>
<comment type="pathway">
    <text evidence="2 13">Amino-acid biosynthesis; L-methionine biosynthesis via de novo pathway; L-homoserine from L-aspartate: step 1/3.</text>
</comment>
<keyword evidence="6 12" id="KW-0808">Transferase</keyword>
<evidence type="ECO:0000256" key="1">
    <source>
        <dbReference type="ARBA" id="ARBA00004766"/>
    </source>
</evidence>
<sequence>MALYVQKYGGTSVGTIERIEAVADKVKSFHDAGHQMVVAVSAMSGETNRLIGLAKGISETPDPREMDVLVSTGEQVTIALLSMALKKRGINARSYTGWQVGIKTDSSYMKARIEDIDTSSMRAQLDAGGVVIVAGFQGIDDDNNITTLGRGGSDTTGVALAAALKADECQIYTDVDGVYTTDPRVVPAARRMEKVTFEEMLEMASLGSKVLQIRSVEFAGKYKVPLRVLSSFKEGNGTLITMEENSSVENPVISGIAFNRDEAKLTVKGVPDIPGVASRILVPVSEANIEVDMIVQNVSEDGTTDFTFTVNRSEYQKALGLLKTIGEEINAREVTGTDDICKVSMVGVGMRSHAGVASKMFKVLADENINIQAITTSEIKISVVIAEKYLELAVRALHTAFGLDAEATEE</sequence>
<keyword evidence="10" id="KW-0457">Lysine biosynthesis</keyword>
<dbReference type="Pfam" id="PF22468">
    <property type="entry name" value="ACT_9"/>
    <property type="match status" value="1"/>
</dbReference>
<evidence type="ECO:0000256" key="12">
    <source>
        <dbReference type="RuleBase" id="RU003448"/>
    </source>
</evidence>
<evidence type="ECO:0000256" key="4">
    <source>
        <dbReference type="ARBA" id="ARBA00010122"/>
    </source>
</evidence>
<feature type="domain" description="ACT" evidence="14">
    <location>
        <begin position="265"/>
        <end position="348"/>
    </location>
</feature>
<dbReference type="PROSITE" id="PS00324">
    <property type="entry name" value="ASPARTOKINASE"/>
    <property type="match status" value="1"/>
</dbReference>
<keyword evidence="8 12" id="KW-0418">Kinase</keyword>
<evidence type="ECO:0000256" key="7">
    <source>
        <dbReference type="ARBA" id="ARBA00022741"/>
    </source>
</evidence>
<dbReference type="SUPFAM" id="SSF53633">
    <property type="entry name" value="Carbamate kinase-like"/>
    <property type="match status" value="1"/>
</dbReference>
<dbReference type="InterPro" id="IPR036393">
    <property type="entry name" value="AceGlu_kinase-like_sf"/>
</dbReference>
<evidence type="ECO:0000256" key="11">
    <source>
        <dbReference type="ARBA" id="ARBA00047872"/>
    </source>
</evidence>
<dbReference type="EMBL" id="JAEDAH010000090">
    <property type="protein sequence ID" value="MCA6064718.1"/>
    <property type="molecule type" value="Genomic_DNA"/>
</dbReference>
<protein>
    <recommendedName>
        <fullName evidence="12">Aspartokinase</fullName>
        <ecNumber evidence="12">2.7.2.4</ecNumber>
    </recommendedName>
</protein>
<organism evidence="15 16">
    <name type="scientific">Thalassolituus marinus</name>
    <dbReference type="NCBI Taxonomy" id="671053"/>
    <lineage>
        <taxon>Bacteria</taxon>
        <taxon>Pseudomonadati</taxon>
        <taxon>Pseudomonadota</taxon>
        <taxon>Gammaproteobacteria</taxon>
        <taxon>Oceanospirillales</taxon>
        <taxon>Oceanospirillaceae</taxon>
        <taxon>Thalassolituus</taxon>
    </lineage>
</organism>
<comment type="catalytic activity">
    <reaction evidence="11 12">
        <text>L-aspartate + ATP = 4-phospho-L-aspartate + ADP</text>
        <dbReference type="Rhea" id="RHEA:23776"/>
        <dbReference type="ChEBI" id="CHEBI:29991"/>
        <dbReference type="ChEBI" id="CHEBI:30616"/>
        <dbReference type="ChEBI" id="CHEBI:57535"/>
        <dbReference type="ChEBI" id="CHEBI:456216"/>
        <dbReference type="EC" id="2.7.2.4"/>
    </reaction>
</comment>
<dbReference type="NCBIfam" id="TIGR00656">
    <property type="entry name" value="asp_kin_monofn"/>
    <property type="match status" value="1"/>
</dbReference>
<comment type="similarity">
    <text evidence="4 12">Belongs to the aspartokinase family.</text>
</comment>
<dbReference type="InterPro" id="IPR018042">
    <property type="entry name" value="Aspartate_kinase_CS"/>
</dbReference>
<dbReference type="GO" id="GO:0004072">
    <property type="term" value="F:aspartate kinase activity"/>
    <property type="evidence" value="ECO:0007669"/>
    <property type="project" value="UniProtKB-EC"/>
</dbReference>